<organism evidence="11 12">
    <name type="scientific">Candidatus Ventrousia excrementavium</name>
    <dbReference type="NCBI Taxonomy" id="2840961"/>
    <lineage>
        <taxon>Bacteria</taxon>
        <taxon>Bacillati</taxon>
        <taxon>Bacillota</taxon>
        <taxon>Clostridia</taxon>
        <taxon>Eubacteriales</taxon>
        <taxon>Clostridiaceae</taxon>
        <taxon>Clostridiaceae incertae sedis</taxon>
        <taxon>Candidatus Ventrousia</taxon>
    </lineage>
</organism>
<dbReference type="InterPro" id="IPR036052">
    <property type="entry name" value="TrpB-like_PALP_sf"/>
</dbReference>
<gene>
    <name evidence="11" type="ORF">IAB67_09605</name>
</gene>
<evidence type="ECO:0000256" key="7">
    <source>
        <dbReference type="ARBA" id="ARBA00022898"/>
    </source>
</evidence>
<keyword evidence="8" id="KW-0198">Cysteine biosynthesis</keyword>
<evidence type="ECO:0000256" key="5">
    <source>
        <dbReference type="ARBA" id="ARBA00022605"/>
    </source>
</evidence>
<evidence type="ECO:0000256" key="6">
    <source>
        <dbReference type="ARBA" id="ARBA00022679"/>
    </source>
</evidence>
<dbReference type="Pfam" id="PF00291">
    <property type="entry name" value="PALP"/>
    <property type="match status" value="1"/>
</dbReference>
<feature type="domain" description="Tryptophan synthase beta chain-like PALP" evidence="10">
    <location>
        <begin position="13"/>
        <end position="302"/>
    </location>
</feature>
<dbReference type="PANTHER" id="PTHR10314">
    <property type="entry name" value="CYSTATHIONINE BETA-SYNTHASE"/>
    <property type="match status" value="1"/>
</dbReference>
<accession>A0A9D1S126</accession>
<proteinExistence type="inferred from homology"/>
<dbReference type="CDD" id="cd01561">
    <property type="entry name" value="CBS_like"/>
    <property type="match status" value="1"/>
</dbReference>
<dbReference type="InterPro" id="IPR001926">
    <property type="entry name" value="TrpB-like_PALP"/>
</dbReference>
<keyword evidence="5" id="KW-0028">Amino-acid biosynthesis</keyword>
<dbReference type="EC" id="2.5.1.47" evidence="4"/>
<reference evidence="11" key="2">
    <citation type="journal article" date="2021" name="PeerJ">
        <title>Extensive microbial diversity within the chicken gut microbiome revealed by metagenomics and culture.</title>
        <authorList>
            <person name="Gilroy R."/>
            <person name="Ravi A."/>
            <person name="Getino M."/>
            <person name="Pursley I."/>
            <person name="Horton D.L."/>
            <person name="Alikhan N.F."/>
            <person name="Baker D."/>
            <person name="Gharbi K."/>
            <person name="Hall N."/>
            <person name="Watson M."/>
            <person name="Adriaenssens E.M."/>
            <person name="Foster-Nyarko E."/>
            <person name="Jarju S."/>
            <person name="Secka A."/>
            <person name="Antonio M."/>
            <person name="Oren A."/>
            <person name="Chaudhuri R.R."/>
            <person name="La Ragione R."/>
            <person name="Hildebrand F."/>
            <person name="Pallen M.J."/>
        </authorList>
    </citation>
    <scope>NUCLEOTIDE SEQUENCE</scope>
    <source>
        <strain evidence="11">CHK191-8634</strain>
    </source>
</reference>
<evidence type="ECO:0000256" key="4">
    <source>
        <dbReference type="ARBA" id="ARBA00012681"/>
    </source>
</evidence>
<evidence type="ECO:0000259" key="10">
    <source>
        <dbReference type="Pfam" id="PF00291"/>
    </source>
</evidence>
<keyword evidence="6" id="KW-0808">Transferase</keyword>
<comment type="pathway">
    <text evidence="2">Amino-acid biosynthesis; L-cysteine biosynthesis.</text>
</comment>
<dbReference type="EMBL" id="DVMR01000070">
    <property type="protein sequence ID" value="HIU44539.1"/>
    <property type="molecule type" value="Genomic_DNA"/>
</dbReference>
<comment type="catalytic activity">
    <reaction evidence="9">
        <text>O-acetyl-L-serine + hydrogen sulfide = L-cysteine + acetate</text>
        <dbReference type="Rhea" id="RHEA:14829"/>
        <dbReference type="ChEBI" id="CHEBI:29919"/>
        <dbReference type="ChEBI" id="CHEBI:30089"/>
        <dbReference type="ChEBI" id="CHEBI:35235"/>
        <dbReference type="ChEBI" id="CHEBI:58340"/>
        <dbReference type="EC" id="2.5.1.47"/>
    </reaction>
</comment>
<evidence type="ECO:0000256" key="3">
    <source>
        <dbReference type="ARBA" id="ARBA00007103"/>
    </source>
</evidence>
<dbReference type="GO" id="GO:0004124">
    <property type="term" value="F:cysteine synthase activity"/>
    <property type="evidence" value="ECO:0007669"/>
    <property type="project" value="UniProtKB-EC"/>
</dbReference>
<name>A0A9D1S126_9CLOT</name>
<evidence type="ECO:0000313" key="11">
    <source>
        <dbReference type="EMBL" id="HIU44539.1"/>
    </source>
</evidence>
<dbReference type="InterPro" id="IPR050214">
    <property type="entry name" value="Cys_Synth/Cystath_Beta-Synth"/>
</dbReference>
<dbReference type="Proteomes" id="UP000824073">
    <property type="component" value="Unassembled WGS sequence"/>
</dbReference>
<comment type="caution">
    <text evidence="11">The sequence shown here is derived from an EMBL/GenBank/DDBJ whole genome shotgun (WGS) entry which is preliminary data.</text>
</comment>
<sequence>MEACSTKRLGDISAMIGNTPLLAIRFRYRGSLRCLYAKAEWYNLTGSIKDRVVFHILQKAVCSGALRPGDVLVEATSGNTGISLSALGRLLGHSVELFMPDWMSDERKNLLRSYGARVRLVSRAEGGFVGSVRRAREAGAQPGYFLPGQFTNPDNIEAHFLTTGDEIARQMARAGARPDAVVAGVGTGGTVMGIGRRLRRDNSSVRVYPLEPANSPILSTGVCSGSHRIQGISDEFVPDILSLRELDEVLQVDDGDAIAMARMLSQTLGLGVGISSGANFLGAVLAQERLGPRAAVVTVFSDDNKKYLSTDYSREQTPQPGWLSPDIELLGVRALPAVQRTGAYAWH</sequence>
<keyword evidence="7" id="KW-0663">Pyridoxal phosphate</keyword>
<comment type="cofactor">
    <cofactor evidence="1">
        <name>pyridoxal 5'-phosphate</name>
        <dbReference type="ChEBI" id="CHEBI:597326"/>
    </cofactor>
</comment>
<dbReference type="AlphaFoldDB" id="A0A9D1S126"/>
<comment type="similarity">
    <text evidence="3">Belongs to the cysteine synthase/cystathionine beta-synthase family.</text>
</comment>
<evidence type="ECO:0000313" key="12">
    <source>
        <dbReference type="Proteomes" id="UP000824073"/>
    </source>
</evidence>
<dbReference type="FunFam" id="3.40.50.1100:FF:000006">
    <property type="entry name" value="Cysteine synthase"/>
    <property type="match status" value="1"/>
</dbReference>
<reference evidence="11" key="1">
    <citation type="submission" date="2020-10" db="EMBL/GenBank/DDBJ databases">
        <authorList>
            <person name="Gilroy R."/>
        </authorList>
    </citation>
    <scope>NUCLEOTIDE SEQUENCE</scope>
    <source>
        <strain evidence="11">CHK191-8634</strain>
    </source>
</reference>
<dbReference type="SUPFAM" id="SSF53686">
    <property type="entry name" value="Tryptophan synthase beta subunit-like PLP-dependent enzymes"/>
    <property type="match status" value="1"/>
</dbReference>
<protein>
    <recommendedName>
        <fullName evidence="4">cysteine synthase</fullName>
        <ecNumber evidence="4">2.5.1.47</ecNumber>
    </recommendedName>
</protein>
<evidence type="ECO:0000256" key="1">
    <source>
        <dbReference type="ARBA" id="ARBA00001933"/>
    </source>
</evidence>
<evidence type="ECO:0000256" key="8">
    <source>
        <dbReference type="ARBA" id="ARBA00023192"/>
    </source>
</evidence>
<evidence type="ECO:0000256" key="2">
    <source>
        <dbReference type="ARBA" id="ARBA00004895"/>
    </source>
</evidence>
<evidence type="ECO:0000256" key="9">
    <source>
        <dbReference type="ARBA" id="ARBA00047931"/>
    </source>
</evidence>
<dbReference type="Gene3D" id="3.40.50.1100">
    <property type="match status" value="2"/>
</dbReference>